<dbReference type="Pfam" id="PF00534">
    <property type="entry name" value="Glycos_transf_1"/>
    <property type="match status" value="1"/>
</dbReference>
<proteinExistence type="predicted"/>
<comment type="caution">
    <text evidence="3">The sequence shown here is derived from an EMBL/GenBank/DDBJ whole genome shotgun (WGS) entry which is preliminary data.</text>
</comment>
<sequence>MQAVNRNILIISNMGPKSSAPFQGKFVHNQVWALASLHPAYHYMRWHSDSLLNKILKYPVFLLDFFWRYILSRRRFDIVHVHFFYPTIWLALLYKALRHRQVKIIVTCHGSDIYKYQPPGKLYRWCAAKVDQWIFASKALARHFSLPAPRSMVLPAGISELFRQVEPLNWQQKSIDILYVGSLDHNKGMDRLLALLPVVADKKVVIAGAGPWLEKLQTAARQYPNVLVVGPKDSAALKQLYSQARCFISLSRHEAFGLVMAEAMACYTPVIATETDGALEQLVTGENGILVAQQDEEQHLLSLFSQALMQFFLQSTQQYQQMQLQCRVSAEQYMLGQVVLELQQLYQDILE</sequence>
<evidence type="ECO:0000259" key="2">
    <source>
        <dbReference type="Pfam" id="PF13439"/>
    </source>
</evidence>
<reference evidence="3 4" key="1">
    <citation type="submission" date="2020-12" db="EMBL/GenBank/DDBJ databases">
        <authorList>
            <person name="Ruan W."/>
            <person name="Khan S.A."/>
            <person name="Jeon C.O."/>
        </authorList>
    </citation>
    <scope>NUCLEOTIDE SEQUENCE [LARGE SCALE GENOMIC DNA]</scope>
    <source>
        <strain evidence="3 4">MA-13</strain>
    </source>
</reference>
<dbReference type="Gene3D" id="3.40.50.2000">
    <property type="entry name" value="Glycogen Phosphorylase B"/>
    <property type="match status" value="2"/>
</dbReference>
<evidence type="ECO:0000313" key="3">
    <source>
        <dbReference type="EMBL" id="MBZ9610411.1"/>
    </source>
</evidence>
<feature type="domain" description="Glycosyltransferase subfamily 4-like N-terminal" evidence="2">
    <location>
        <begin position="63"/>
        <end position="158"/>
    </location>
</feature>
<accession>A0ABS7X4E9</accession>
<dbReference type="InterPro" id="IPR001296">
    <property type="entry name" value="Glyco_trans_1"/>
</dbReference>
<dbReference type="CDD" id="cd03801">
    <property type="entry name" value="GT4_PimA-like"/>
    <property type="match status" value="1"/>
</dbReference>
<dbReference type="InterPro" id="IPR050194">
    <property type="entry name" value="Glycosyltransferase_grp1"/>
</dbReference>
<dbReference type="PANTHER" id="PTHR45947">
    <property type="entry name" value="SULFOQUINOVOSYL TRANSFERASE SQD2"/>
    <property type="match status" value="1"/>
</dbReference>
<dbReference type="Pfam" id="PF13439">
    <property type="entry name" value="Glyco_transf_4"/>
    <property type="match status" value="1"/>
</dbReference>
<dbReference type="InterPro" id="IPR028098">
    <property type="entry name" value="Glyco_trans_4-like_N"/>
</dbReference>
<dbReference type="EMBL" id="JAERPS020000001">
    <property type="protein sequence ID" value="MBZ9610411.1"/>
    <property type="molecule type" value="Genomic_DNA"/>
</dbReference>
<dbReference type="SUPFAM" id="SSF53756">
    <property type="entry name" value="UDP-Glycosyltransferase/glycogen phosphorylase"/>
    <property type="match status" value="1"/>
</dbReference>
<evidence type="ECO:0000259" key="1">
    <source>
        <dbReference type="Pfam" id="PF00534"/>
    </source>
</evidence>
<dbReference type="RefSeq" id="WP_205310055.1">
    <property type="nucleotide sequence ID" value="NZ_JAERPS020000001.1"/>
</dbReference>
<gene>
    <name evidence="3" type="ORF">I4W93_002255</name>
</gene>
<reference evidence="3 4" key="2">
    <citation type="submission" date="2021-08" db="EMBL/GenBank/DDBJ databases">
        <title>Rheinheimera aquimaris sp. nov., isolated from seawater of the East Sea in Korea.</title>
        <authorList>
            <person name="Kim K.H."/>
            <person name="Wenting R."/>
            <person name="Kim K.R."/>
            <person name="Jeon C.O."/>
        </authorList>
    </citation>
    <scope>NUCLEOTIDE SEQUENCE [LARGE SCALE GENOMIC DNA]</scope>
    <source>
        <strain evidence="3 4">MA-13</strain>
    </source>
</reference>
<evidence type="ECO:0000313" key="4">
    <source>
        <dbReference type="Proteomes" id="UP000663814"/>
    </source>
</evidence>
<feature type="domain" description="Glycosyl transferase family 1" evidence="1">
    <location>
        <begin position="166"/>
        <end position="298"/>
    </location>
</feature>
<dbReference type="Proteomes" id="UP000663814">
    <property type="component" value="Unassembled WGS sequence"/>
</dbReference>
<organism evidence="3 4">
    <name type="scientific">Rheinheimera maricola</name>
    <dbReference type="NCBI Taxonomy" id="2793282"/>
    <lineage>
        <taxon>Bacteria</taxon>
        <taxon>Pseudomonadati</taxon>
        <taxon>Pseudomonadota</taxon>
        <taxon>Gammaproteobacteria</taxon>
        <taxon>Chromatiales</taxon>
        <taxon>Chromatiaceae</taxon>
        <taxon>Rheinheimera</taxon>
    </lineage>
</organism>
<dbReference type="PANTHER" id="PTHR45947:SF3">
    <property type="entry name" value="SULFOQUINOVOSYL TRANSFERASE SQD2"/>
    <property type="match status" value="1"/>
</dbReference>
<protein>
    <submittedName>
        <fullName evidence="3">Glycosyltransferase family 4 protein</fullName>
    </submittedName>
</protein>
<keyword evidence="4" id="KW-1185">Reference proteome</keyword>
<name>A0ABS7X4E9_9GAMM</name>